<comment type="caution">
    <text evidence="2">The sequence shown here is derived from an EMBL/GenBank/DDBJ whole genome shotgun (WGS) entry which is preliminary data.</text>
</comment>
<organism evidence="2 3">
    <name type="scientific">Pleuronectes platessa</name>
    <name type="common">European plaice</name>
    <dbReference type="NCBI Taxonomy" id="8262"/>
    <lineage>
        <taxon>Eukaryota</taxon>
        <taxon>Metazoa</taxon>
        <taxon>Chordata</taxon>
        <taxon>Craniata</taxon>
        <taxon>Vertebrata</taxon>
        <taxon>Euteleostomi</taxon>
        <taxon>Actinopterygii</taxon>
        <taxon>Neopterygii</taxon>
        <taxon>Teleostei</taxon>
        <taxon>Neoteleostei</taxon>
        <taxon>Acanthomorphata</taxon>
        <taxon>Carangaria</taxon>
        <taxon>Pleuronectiformes</taxon>
        <taxon>Pleuronectoidei</taxon>
        <taxon>Pleuronectidae</taxon>
        <taxon>Pleuronectes</taxon>
    </lineage>
</organism>
<proteinExistence type="predicted"/>
<accession>A0A9N7V7M5</accession>
<name>A0A9N7V7M5_PLEPL</name>
<evidence type="ECO:0000256" key="1">
    <source>
        <dbReference type="SAM" id="MobiDB-lite"/>
    </source>
</evidence>
<feature type="compositionally biased region" description="Basic and acidic residues" evidence="1">
    <location>
        <begin position="172"/>
        <end position="183"/>
    </location>
</feature>
<feature type="compositionally biased region" description="Basic and acidic residues" evidence="1">
    <location>
        <begin position="1"/>
        <end position="10"/>
    </location>
</feature>
<evidence type="ECO:0000313" key="2">
    <source>
        <dbReference type="EMBL" id="CAB1447301.1"/>
    </source>
</evidence>
<evidence type="ECO:0000313" key="3">
    <source>
        <dbReference type="Proteomes" id="UP001153269"/>
    </source>
</evidence>
<protein>
    <submittedName>
        <fullName evidence="2">Uncharacterized protein</fullName>
    </submittedName>
</protein>
<gene>
    <name evidence="2" type="ORF">PLEPLA_LOCUS34995</name>
</gene>
<reference evidence="2" key="1">
    <citation type="submission" date="2020-03" db="EMBL/GenBank/DDBJ databases">
        <authorList>
            <person name="Weist P."/>
        </authorList>
    </citation>
    <scope>NUCLEOTIDE SEQUENCE</scope>
</reference>
<feature type="compositionally biased region" description="Low complexity" evidence="1">
    <location>
        <begin position="21"/>
        <end position="34"/>
    </location>
</feature>
<sequence>MKAAGKEFKQRVQTRGPSWDSLGGSQSPSGLLISARVGEAGRKQGGHGDRTVHTWAEEEEEERERADLMGAGLSRAFISVSPSSSRRLAGVLWSGGNEKCSRVVAPTPAQRDGNDSVSIKVSEWNIAGAELCPRAAVESQGSRTHTLTRTFATRSRQSPPGRPRPPPCAHRSVSEEEKLRDTDSNSLRRGCSC</sequence>
<dbReference type="AlphaFoldDB" id="A0A9N7V7M5"/>
<feature type="region of interest" description="Disordered" evidence="1">
    <location>
        <begin position="1"/>
        <end position="66"/>
    </location>
</feature>
<keyword evidence="3" id="KW-1185">Reference proteome</keyword>
<dbReference type="Proteomes" id="UP001153269">
    <property type="component" value="Unassembled WGS sequence"/>
</dbReference>
<feature type="compositionally biased region" description="Basic and acidic residues" evidence="1">
    <location>
        <begin position="39"/>
        <end position="56"/>
    </location>
</feature>
<dbReference type="EMBL" id="CADEAL010003941">
    <property type="protein sequence ID" value="CAB1447301.1"/>
    <property type="molecule type" value="Genomic_DNA"/>
</dbReference>
<feature type="region of interest" description="Disordered" evidence="1">
    <location>
        <begin position="136"/>
        <end position="193"/>
    </location>
</feature>
<feature type="compositionally biased region" description="Polar residues" evidence="1">
    <location>
        <begin position="139"/>
        <end position="153"/>
    </location>
</feature>